<evidence type="ECO:0000256" key="2">
    <source>
        <dbReference type="ARBA" id="ARBA00022857"/>
    </source>
</evidence>
<dbReference type="PRINTS" id="PR00080">
    <property type="entry name" value="SDRFAMILY"/>
</dbReference>
<comment type="similarity">
    <text evidence="1 3">Belongs to the short-chain dehydrogenases/reductases (SDR) family.</text>
</comment>
<dbReference type="Proteomes" id="UP001172673">
    <property type="component" value="Unassembled WGS sequence"/>
</dbReference>
<name>A0AA39CIY6_9EURO</name>
<dbReference type="InterPro" id="IPR036291">
    <property type="entry name" value="NAD(P)-bd_dom_sf"/>
</dbReference>
<comment type="caution">
    <text evidence="4">The sequence shown here is derived from an EMBL/GenBank/DDBJ whole genome shotgun (WGS) entry which is preliminary data.</text>
</comment>
<keyword evidence="5" id="KW-1185">Reference proteome</keyword>
<dbReference type="EMBL" id="JAPDRK010000007">
    <property type="protein sequence ID" value="KAJ9610694.1"/>
    <property type="molecule type" value="Genomic_DNA"/>
</dbReference>
<protein>
    <submittedName>
        <fullName evidence="4">Uncharacterized protein</fullName>
    </submittedName>
</protein>
<keyword evidence="2" id="KW-0521">NADP</keyword>
<dbReference type="FunFam" id="3.40.50.720:FF:000084">
    <property type="entry name" value="Short-chain dehydrogenase reductase"/>
    <property type="match status" value="1"/>
</dbReference>
<evidence type="ECO:0000313" key="5">
    <source>
        <dbReference type="Proteomes" id="UP001172673"/>
    </source>
</evidence>
<organism evidence="4 5">
    <name type="scientific">Cladophialophora chaetospira</name>
    <dbReference type="NCBI Taxonomy" id="386627"/>
    <lineage>
        <taxon>Eukaryota</taxon>
        <taxon>Fungi</taxon>
        <taxon>Dikarya</taxon>
        <taxon>Ascomycota</taxon>
        <taxon>Pezizomycotina</taxon>
        <taxon>Eurotiomycetes</taxon>
        <taxon>Chaetothyriomycetidae</taxon>
        <taxon>Chaetothyriales</taxon>
        <taxon>Herpotrichiellaceae</taxon>
        <taxon>Cladophialophora</taxon>
    </lineage>
</organism>
<dbReference type="AlphaFoldDB" id="A0AA39CIY6"/>
<dbReference type="SUPFAM" id="SSF51735">
    <property type="entry name" value="NAD(P)-binding Rossmann-fold domains"/>
    <property type="match status" value="1"/>
</dbReference>
<accession>A0AA39CIY6</accession>
<dbReference type="GO" id="GO:0016616">
    <property type="term" value="F:oxidoreductase activity, acting on the CH-OH group of donors, NAD or NADP as acceptor"/>
    <property type="evidence" value="ECO:0007669"/>
    <property type="project" value="TreeGrafter"/>
</dbReference>
<dbReference type="Gene3D" id="3.40.50.720">
    <property type="entry name" value="NAD(P)-binding Rossmann-like Domain"/>
    <property type="match status" value="1"/>
</dbReference>
<evidence type="ECO:0000256" key="3">
    <source>
        <dbReference type="RuleBase" id="RU000363"/>
    </source>
</evidence>
<gene>
    <name evidence="4" type="ORF">H2200_005471</name>
</gene>
<sequence>MATPQEIAYNQATSRPNIGDLSNKTALITGASSGLGRAIAKAYAAAGAFVVSADLNPNPPAAPMYAEAMKQSGLDTTTPTVELLNQSFPSQSSLPRAIFVHCDVTNPDSMREAVAAAVKQYGRLDIMVNNAGISAVMKSAAFQSGSQCRPHELEDDVLEKDFAVNVRGTWLGIKHAAAQFLKQEPHVSGDRGWIINICSVVGLVALPATASYSTSKGAVLQLTKATALDYAKDRVHINCINPGWIETAMLEPMMAHNGGSQAEARAAWIRGLHPWGRMAVPEDIASMAVFLAGPGASFCTGAAFVVDGGYTAQ</sequence>
<dbReference type="PROSITE" id="PS00061">
    <property type="entry name" value="ADH_SHORT"/>
    <property type="match status" value="1"/>
</dbReference>
<dbReference type="CDD" id="cd05233">
    <property type="entry name" value="SDR_c"/>
    <property type="match status" value="1"/>
</dbReference>
<dbReference type="PANTHER" id="PTHR42760">
    <property type="entry name" value="SHORT-CHAIN DEHYDROGENASES/REDUCTASES FAMILY MEMBER"/>
    <property type="match status" value="1"/>
</dbReference>
<dbReference type="InterPro" id="IPR020904">
    <property type="entry name" value="Sc_DH/Rdtase_CS"/>
</dbReference>
<dbReference type="PRINTS" id="PR00081">
    <property type="entry name" value="GDHRDH"/>
</dbReference>
<dbReference type="Pfam" id="PF00106">
    <property type="entry name" value="adh_short"/>
    <property type="match status" value="1"/>
</dbReference>
<dbReference type="PANTHER" id="PTHR42760:SF124">
    <property type="entry name" value="SHORT-CHAIN DEHYDROGENASE_REDUCTASE"/>
    <property type="match status" value="1"/>
</dbReference>
<proteinExistence type="inferred from homology"/>
<dbReference type="InterPro" id="IPR002347">
    <property type="entry name" value="SDR_fam"/>
</dbReference>
<dbReference type="Pfam" id="PF13561">
    <property type="entry name" value="adh_short_C2"/>
    <property type="match status" value="1"/>
</dbReference>
<evidence type="ECO:0000256" key="1">
    <source>
        <dbReference type="ARBA" id="ARBA00006484"/>
    </source>
</evidence>
<evidence type="ECO:0000313" key="4">
    <source>
        <dbReference type="EMBL" id="KAJ9610694.1"/>
    </source>
</evidence>
<reference evidence="4" key="1">
    <citation type="submission" date="2022-10" db="EMBL/GenBank/DDBJ databases">
        <title>Culturing micro-colonial fungi from biological soil crusts in the Mojave desert and describing Neophaeococcomyces mojavensis, and introducing the new genera and species Taxawa tesnikishii.</title>
        <authorList>
            <person name="Kurbessoian T."/>
            <person name="Stajich J.E."/>
        </authorList>
    </citation>
    <scope>NUCLEOTIDE SEQUENCE</scope>
    <source>
        <strain evidence="4">TK_41</strain>
    </source>
</reference>